<feature type="transmembrane region" description="Helical" evidence="7">
    <location>
        <begin position="249"/>
        <end position="272"/>
    </location>
</feature>
<keyword evidence="3" id="KW-1003">Cell membrane</keyword>
<dbReference type="Gene3D" id="1.10.3720.10">
    <property type="entry name" value="MetI-like"/>
    <property type="match status" value="1"/>
</dbReference>
<feature type="transmembrane region" description="Helical" evidence="7">
    <location>
        <begin position="9"/>
        <end position="30"/>
    </location>
</feature>
<feature type="domain" description="ABC transmembrane type-1" evidence="8">
    <location>
        <begin position="110"/>
        <end position="315"/>
    </location>
</feature>
<dbReference type="Pfam" id="PF00528">
    <property type="entry name" value="BPD_transp_1"/>
    <property type="match status" value="1"/>
</dbReference>
<dbReference type="SUPFAM" id="SSF161098">
    <property type="entry name" value="MetI-like"/>
    <property type="match status" value="1"/>
</dbReference>
<feature type="transmembrane region" description="Helical" evidence="7">
    <location>
        <begin position="114"/>
        <end position="137"/>
    </location>
</feature>
<evidence type="ECO:0000256" key="7">
    <source>
        <dbReference type="RuleBase" id="RU363032"/>
    </source>
</evidence>
<keyword evidence="2 7" id="KW-0813">Transport</keyword>
<evidence type="ECO:0000256" key="1">
    <source>
        <dbReference type="ARBA" id="ARBA00004651"/>
    </source>
</evidence>
<feature type="transmembrane region" description="Helical" evidence="7">
    <location>
        <begin position="292"/>
        <end position="321"/>
    </location>
</feature>
<reference evidence="9 10" key="1">
    <citation type="submission" date="2017-08" db="EMBL/GenBank/DDBJ databases">
        <title>Genome sequence of Streptomyces albireticuli NRRL B-1670.</title>
        <authorList>
            <person name="Graham D.E."/>
            <person name="Mahan K.M."/>
            <person name="Klingeman D.M."/>
            <person name="Hettich R.L."/>
            <person name="Parry R.J."/>
            <person name="Spain J.C."/>
        </authorList>
    </citation>
    <scope>NUCLEOTIDE SEQUENCE [LARGE SCALE GENOMIC DNA]</scope>
    <source>
        <strain evidence="9 10">NRRL B-1670</strain>
    </source>
</reference>
<evidence type="ECO:0000256" key="5">
    <source>
        <dbReference type="ARBA" id="ARBA00022989"/>
    </source>
</evidence>
<evidence type="ECO:0000313" key="10">
    <source>
        <dbReference type="Proteomes" id="UP000218944"/>
    </source>
</evidence>
<dbReference type="GO" id="GO:0005886">
    <property type="term" value="C:plasma membrane"/>
    <property type="evidence" value="ECO:0007669"/>
    <property type="project" value="UniProtKB-SubCell"/>
</dbReference>
<sequence>MTLYFLRRALGAVAVVLVLSAVVYVTFYVAPGDPARLACGPRCNTEQIRQVREQLSLDDPLLTQYWHFLQGIFVGQDYSTGTSVLHCDAPCFGLSYQNNQQVTDMLVERLPATASLAVGAMAVWLSVGIGTGLMSALRRGGVTERVLTWLTLAGTATPVFISGLLMLMVFCAYLEWLPFPTYVPLTEDPEQWAWNMLLPWVALGLLESAKYARLTRSSTLETLAEDHIRTFRAYGVPERSLVVRHALRGALAPVIALTAADFGSIFGGAVLTEKMFGLPGIGQLLVDATQKIDLPVVVAVVVITGAAVVIANIVADVLYAVADRRVALR</sequence>
<keyword evidence="4 7" id="KW-0812">Transmembrane</keyword>
<feature type="transmembrane region" description="Helical" evidence="7">
    <location>
        <begin position="149"/>
        <end position="172"/>
    </location>
</feature>
<dbReference type="RefSeq" id="WP_095585023.1">
    <property type="nucleotide sequence ID" value="NZ_JAJQQQ010000009.1"/>
</dbReference>
<gene>
    <name evidence="9" type="ORF">CK936_35365</name>
</gene>
<dbReference type="PROSITE" id="PS50928">
    <property type="entry name" value="ABC_TM1"/>
    <property type="match status" value="1"/>
</dbReference>
<dbReference type="EMBL" id="NSJV01000680">
    <property type="protein sequence ID" value="PAU44350.1"/>
    <property type="molecule type" value="Genomic_DNA"/>
</dbReference>
<dbReference type="CDD" id="cd06261">
    <property type="entry name" value="TM_PBP2"/>
    <property type="match status" value="1"/>
</dbReference>
<evidence type="ECO:0000259" key="8">
    <source>
        <dbReference type="PROSITE" id="PS50928"/>
    </source>
</evidence>
<comment type="similarity">
    <text evidence="7">Belongs to the binding-protein-dependent transport system permease family.</text>
</comment>
<comment type="caution">
    <text evidence="9">The sequence shown here is derived from an EMBL/GenBank/DDBJ whole genome shotgun (WGS) entry which is preliminary data.</text>
</comment>
<keyword evidence="5 7" id="KW-1133">Transmembrane helix</keyword>
<dbReference type="AlphaFoldDB" id="A0A2A2CZ23"/>
<dbReference type="Proteomes" id="UP000218944">
    <property type="component" value="Unassembled WGS sequence"/>
</dbReference>
<keyword evidence="10" id="KW-1185">Reference proteome</keyword>
<evidence type="ECO:0000256" key="6">
    <source>
        <dbReference type="ARBA" id="ARBA00023136"/>
    </source>
</evidence>
<comment type="subcellular location">
    <subcellularLocation>
        <location evidence="1 7">Cell membrane</location>
        <topology evidence="1 7">Multi-pass membrane protein</topology>
    </subcellularLocation>
</comment>
<dbReference type="PANTHER" id="PTHR43163:SF6">
    <property type="entry name" value="DIPEPTIDE TRANSPORT SYSTEM PERMEASE PROTEIN DPPB-RELATED"/>
    <property type="match status" value="1"/>
</dbReference>
<accession>A0A2A2CZ23</accession>
<evidence type="ECO:0000256" key="2">
    <source>
        <dbReference type="ARBA" id="ARBA00022448"/>
    </source>
</evidence>
<organism evidence="9 10">
    <name type="scientific">Streptomyces albireticuli</name>
    <dbReference type="NCBI Taxonomy" id="1940"/>
    <lineage>
        <taxon>Bacteria</taxon>
        <taxon>Bacillati</taxon>
        <taxon>Actinomycetota</taxon>
        <taxon>Actinomycetes</taxon>
        <taxon>Kitasatosporales</taxon>
        <taxon>Streptomycetaceae</taxon>
        <taxon>Streptomyces</taxon>
    </lineage>
</organism>
<feature type="transmembrane region" description="Helical" evidence="7">
    <location>
        <begin position="192"/>
        <end position="209"/>
    </location>
</feature>
<dbReference type="PANTHER" id="PTHR43163">
    <property type="entry name" value="DIPEPTIDE TRANSPORT SYSTEM PERMEASE PROTEIN DPPB-RELATED"/>
    <property type="match status" value="1"/>
</dbReference>
<protein>
    <submittedName>
        <fullName evidence="9">ABC transporter permease</fullName>
    </submittedName>
</protein>
<dbReference type="GO" id="GO:0055085">
    <property type="term" value="P:transmembrane transport"/>
    <property type="evidence" value="ECO:0007669"/>
    <property type="project" value="InterPro"/>
</dbReference>
<evidence type="ECO:0000256" key="4">
    <source>
        <dbReference type="ARBA" id="ARBA00022692"/>
    </source>
</evidence>
<dbReference type="InterPro" id="IPR000515">
    <property type="entry name" value="MetI-like"/>
</dbReference>
<dbReference type="InterPro" id="IPR035906">
    <property type="entry name" value="MetI-like_sf"/>
</dbReference>
<evidence type="ECO:0000313" key="9">
    <source>
        <dbReference type="EMBL" id="PAU44350.1"/>
    </source>
</evidence>
<dbReference type="InterPro" id="IPR045621">
    <property type="entry name" value="BPD_transp_1_N"/>
</dbReference>
<proteinExistence type="inferred from homology"/>
<dbReference type="Pfam" id="PF19300">
    <property type="entry name" value="BPD_transp_1_N"/>
    <property type="match status" value="1"/>
</dbReference>
<keyword evidence="6 7" id="KW-0472">Membrane</keyword>
<evidence type="ECO:0000256" key="3">
    <source>
        <dbReference type="ARBA" id="ARBA00022475"/>
    </source>
</evidence>
<name>A0A2A2CZ23_9ACTN</name>